<dbReference type="Proteomes" id="UP000187209">
    <property type="component" value="Unassembled WGS sequence"/>
</dbReference>
<reference evidence="1 2" key="1">
    <citation type="submission" date="2016-11" db="EMBL/GenBank/DDBJ databases">
        <title>The macronuclear genome of Stentor coeruleus: a giant cell with tiny introns.</title>
        <authorList>
            <person name="Slabodnick M."/>
            <person name="Ruby J.G."/>
            <person name="Reiff S.B."/>
            <person name="Swart E.C."/>
            <person name="Gosai S."/>
            <person name="Prabakaran S."/>
            <person name="Witkowska E."/>
            <person name="Larue G.E."/>
            <person name="Fisher S."/>
            <person name="Freeman R.M."/>
            <person name="Gunawardena J."/>
            <person name="Chu W."/>
            <person name="Stover N.A."/>
            <person name="Gregory B.D."/>
            <person name="Nowacki M."/>
            <person name="Derisi J."/>
            <person name="Roy S.W."/>
            <person name="Marshall W.F."/>
            <person name="Sood P."/>
        </authorList>
    </citation>
    <scope>NUCLEOTIDE SEQUENCE [LARGE SCALE GENOMIC DNA]</scope>
    <source>
        <strain evidence="1">WM001</strain>
    </source>
</reference>
<keyword evidence="2" id="KW-1185">Reference proteome</keyword>
<dbReference type="OrthoDB" id="6350321at2759"/>
<dbReference type="InterPro" id="IPR015915">
    <property type="entry name" value="Kelch-typ_b-propeller"/>
</dbReference>
<dbReference type="InterPro" id="IPR006652">
    <property type="entry name" value="Kelch_1"/>
</dbReference>
<gene>
    <name evidence="1" type="ORF">SteCoe_4250</name>
</gene>
<dbReference type="AlphaFoldDB" id="A0A1R2CVB0"/>
<organism evidence="1 2">
    <name type="scientific">Stentor coeruleus</name>
    <dbReference type="NCBI Taxonomy" id="5963"/>
    <lineage>
        <taxon>Eukaryota</taxon>
        <taxon>Sar</taxon>
        <taxon>Alveolata</taxon>
        <taxon>Ciliophora</taxon>
        <taxon>Postciliodesmatophora</taxon>
        <taxon>Heterotrichea</taxon>
        <taxon>Heterotrichida</taxon>
        <taxon>Stentoridae</taxon>
        <taxon>Stentor</taxon>
    </lineage>
</organism>
<evidence type="ECO:0000313" key="2">
    <source>
        <dbReference type="Proteomes" id="UP000187209"/>
    </source>
</evidence>
<protein>
    <recommendedName>
        <fullName evidence="3">Kelch motif family protein</fullName>
    </recommendedName>
</protein>
<dbReference type="EMBL" id="MPUH01000052">
    <property type="protein sequence ID" value="OMJ92911.1"/>
    <property type="molecule type" value="Genomic_DNA"/>
</dbReference>
<accession>A0A1R2CVB0</accession>
<dbReference type="Pfam" id="PF01344">
    <property type="entry name" value="Kelch_1"/>
    <property type="match status" value="1"/>
</dbReference>
<sequence>MGCIHLKSNKTPKNLPPIKNIETCPEESPDKPPLRPVQIFSPQLSISSSIKVIEEDQKIYTFEFLEKQTVLIEYNTSNQDIKKIELGISLYEESGLAWLLSEKLIFAGGINPTNHQEVKSVFIIDPVFKEIIEACPMPFPKRNLRLLQLNDYIYAIGGVKELKIRKNNTFIYKQDYSNSFSRYSLNNNTWEILPDMILQVEGPGCFIWQGNIWVTGGCFISSYHEITNQVQIFKINDMMWETAQFSLNDKLFGHICTVIDDEILVFGGIKENDELNENCWKIGYIKDEYMKNTCENKSIEKKIVVNKLISKVPSGYSTFFPMISWTSKNEVFCFNEDNILYIFNFQMNTWTTYNLF</sequence>
<name>A0A1R2CVB0_9CILI</name>
<evidence type="ECO:0000313" key="1">
    <source>
        <dbReference type="EMBL" id="OMJ92911.1"/>
    </source>
</evidence>
<dbReference type="Gene3D" id="2.120.10.80">
    <property type="entry name" value="Kelch-type beta propeller"/>
    <property type="match status" value="1"/>
</dbReference>
<dbReference type="PANTHER" id="PTHR45632">
    <property type="entry name" value="LD33804P"/>
    <property type="match status" value="1"/>
</dbReference>
<proteinExistence type="predicted"/>
<comment type="caution">
    <text evidence="1">The sequence shown here is derived from an EMBL/GenBank/DDBJ whole genome shotgun (WGS) entry which is preliminary data.</text>
</comment>
<dbReference type="SUPFAM" id="SSF117281">
    <property type="entry name" value="Kelch motif"/>
    <property type="match status" value="1"/>
</dbReference>
<evidence type="ECO:0008006" key="3">
    <source>
        <dbReference type="Google" id="ProtNLM"/>
    </source>
</evidence>